<evidence type="ECO:0000259" key="5">
    <source>
        <dbReference type="Pfam" id="PF14873"/>
    </source>
</evidence>
<evidence type="ECO:0000313" key="6">
    <source>
        <dbReference type="EMBL" id="MDN5200638.1"/>
    </source>
</evidence>
<dbReference type="Pfam" id="PF13859">
    <property type="entry name" value="BNR_3"/>
    <property type="match status" value="1"/>
</dbReference>
<dbReference type="PANTHER" id="PTHR10628">
    <property type="entry name" value="SIALIDASE"/>
    <property type="match status" value="1"/>
</dbReference>
<dbReference type="Proteomes" id="UP001172082">
    <property type="component" value="Unassembled WGS sequence"/>
</dbReference>
<protein>
    <recommendedName>
        <fullName evidence="3">exo-alpha-sialidase</fullName>
        <ecNumber evidence="3">3.2.1.18</ecNumber>
    </recommendedName>
</protein>
<dbReference type="SUPFAM" id="SSF50939">
    <property type="entry name" value="Sialidases"/>
    <property type="match status" value="1"/>
</dbReference>
<name>A0ABT8KJL2_9BACT</name>
<reference evidence="6" key="1">
    <citation type="submission" date="2023-06" db="EMBL/GenBank/DDBJ databases">
        <title>Genomic of Parafulvivirga corallium.</title>
        <authorList>
            <person name="Wang G."/>
        </authorList>
    </citation>
    <scope>NUCLEOTIDE SEQUENCE</scope>
    <source>
        <strain evidence="6">BMA10</strain>
    </source>
</reference>
<dbReference type="EC" id="3.2.1.18" evidence="3"/>
<organism evidence="6 7">
    <name type="scientific">Splendidivirga corallicola</name>
    <dbReference type="NCBI Taxonomy" id="3051826"/>
    <lineage>
        <taxon>Bacteria</taxon>
        <taxon>Pseudomonadati</taxon>
        <taxon>Bacteroidota</taxon>
        <taxon>Cytophagia</taxon>
        <taxon>Cytophagales</taxon>
        <taxon>Splendidivirgaceae</taxon>
        <taxon>Splendidivirga</taxon>
    </lineage>
</organism>
<comment type="catalytic activity">
    <reaction evidence="1">
        <text>Hydrolysis of alpha-(2-&gt;3)-, alpha-(2-&gt;6)-, alpha-(2-&gt;8)- glycosidic linkages of terminal sialic acid residues in oligosaccharides, glycoproteins, glycolipids, colominic acid and synthetic substrates.</text>
        <dbReference type="EC" id="3.2.1.18"/>
    </reaction>
</comment>
<evidence type="ECO:0000256" key="2">
    <source>
        <dbReference type="ARBA" id="ARBA00009348"/>
    </source>
</evidence>
<dbReference type="RefSeq" id="WP_346750660.1">
    <property type="nucleotide sequence ID" value="NZ_JAUJEA010000001.1"/>
</dbReference>
<dbReference type="Gene3D" id="2.60.40.1290">
    <property type="match status" value="2"/>
</dbReference>
<dbReference type="InterPro" id="IPR029456">
    <property type="entry name" value="Sialidase_N"/>
</dbReference>
<dbReference type="PANTHER" id="PTHR10628:SF30">
    <property type="entry name" value="EXO-ALPHA-SIALIDASE"/>
    <property type="match status" value="1"/>
</dbReference>
<evidence type="ECO:0000259" key="4">
    <source>
        <dbReference type="Pfam" id="PF13859"/>
    </source>
</evidence>
<evidence type="ECO:0000256" key="1">
    <source>
        <dbReference type="ARBA" id="ARBA00000427"/>
    </source>
</evidence>
<dbReference type="Pfam" id="PF14873">
    <property type="entry name" value="BNR_assoc_N"/>
    <property type="match status" value="1"/>
</dbReference>
<comment type="caution">
    <text evidence="6">The sequence shown here is derived from an EMBL/GenBank/DDBJ whole genome shotgun (WGS) entry which is preliminary data.</text>
</comment>
<dbReference type="EMBL" id="JAUJEA010000001">
    <property type="protein sequence ID" value="MDN5200638.1"/>
    <property type="molecule type" value="Genomic_DNA"/>
</dbReference>
<dbReference type="InterPro" id="IPR036278">
    <property type="entry name" value="Sialidase_sf"/>
</dbReference>
<evidence type="ECO:0000256" key="3">
    <source>
        <dbReference type="ARBA" id="ARBA00012733"/>
    </source>
</evidence>
<proteinExistence type="inferred from homology"/>
<comment type="similarity">
    <text evidence="2">Belongs to the glycosyl hydrolase 33 family.</text>
</comment>
<dbReference type="Gene3D" id="2.120.10.10">
    <property type="match status" value="1"/>
</dbReference>
<gene>
    <name evidence="6" type="ORF">QQ008_04675</name>
</gene>
<dbReference type="InterPro" id="IPR026856">
    <property type="entry name" value="Sialidase_fam"/>
</dbReference>
<sequence>MKIIKKSIICALGFICILSCQQSEYKGMTIFSKQKQIPVLKYKKDNPILRINLFINEGKTLESIQISSHGTNDLDDLKNIRIYYTANDSVFNNQMQYATTQSAENSIQFEDKLQLNPGDNYFWLSYELAEHVDLLHHVDAALEEIKLQGHAPVKYKEQGTHLPMRVGVALRQHMQDEVHTYRIPGLTTTNKGTLLAVYDARKNSSRDLQGDIDIGLSRSIDGGNTWEPMQTIMDMKDWGGLPEKFNGVSDANILVDRSNGDIYAAGLWMYGVINEKGQWLEGLNEDSTAWNHQWRNRGSQPGFGVKQTSQFLITKSTDDGVTWSEPLNLTKMCKKEDWWLWAPAPGNGITMADGTLVMPTQGRESQGLPFSNITYSSDQGKTWTTSSAAYTNTTESAVVELSTGQLMLNMRDNRNRMDKTERNGRAIFTTFDLGKTWTEHTTSHGALQEPVCMASLHKHNYAENGESKSILLFSNPNSKHHRHKMTIKVSFDDGETWPKEYWLLLDEGPGRGYSCLTSIDENTIGILYEGSQADMIFQKVSLKELIGERVN</sequence>
<dbReference type="CDD" id="cd15482">
    <property type="entry name" value="Sialidase_non-viral"/>
    <property type="match status" value="1"/>
</dbReference>
<accession>A0ABT8KJL2</accession>
<keyword evidence="7" id="KW-1185">Reference proteome</keyword>
<feature type="domain" description="Sialidase N-terminal" evidence="5">
    <location>
        <begin position="29"/>
        <end position="149"/>
    </location>
</feature>
<evidence type="ECO:0000313" key="7">
    <source>
        <dbReference type="Proteomes" id="UP001172082"/>
    </source>
</evidence>
<dbReference type="InterPro" id="IPR011040">
    <property type="entry name" value="Sialidase"/>
</dbReference>
<feature type="domain" description="Sialidase" evidence="4">
    <location>
        <begin position="184"/>
        <end position="489"/>
    </location>
</feature>